<dbReference type="InterPro" id="IPR041679">
    <property type="entry name" value="DNA2/NAM7-like_C"/>
</dbReference>
<sequence>MHENLVVFSAVQVVAEEAWPADMHTTELALPEALTHVHPLTGGSAQGAVPSAIETLAPLLTEGGLARLTERSTDGFFATDPSKQLTPSELHNYLKRYLFDDYRFRHVLDIYSFLNLIGNASANNAKWSPEDGQLLLATLSTGNGLRRLNDILSWDDVSIRAGSQRTTLSFQRGYVPLLRYFSSESVATSIASHAAKYVFMQICSCTRGLKAVLQSCMEEAIAERRSFKDPHALPTSGKDPLASQVIASLAKVLFELVTRFKNVLVEHPALRQLVLSLRQWTSSWAAGVSSAPPTFDDPLTTASSQARDHIVQHLSGQVDRLVAIVERKTGEVERIQQRMQQLSLAAGSPGTVSEGVLAALENAYEGPGNFRPEGRRHDNDFADVSDIRIAPTHDELTCRIPPFMPANLYGAPHPLPSDSMGRLLDIQFRLLREELMAPLRMSIQLVLDDLASNAHDTRLADLIRRRGGKYRGHIAGQEAVLFNIYTNVSFASITPDHRGLSIGLGLDSPPGRARNAQTSARVAFWENMASKRLLQGGLVALIWKHRNGEIAVHLGTISSPTRELIQSASQDRVSIRVAFFDAELELRAIEDLKHSDQDEGSVKLLVEATVLYESVRPFLEALRVEPELVPFSNYIVHRPPGFLNRTVIAPPAYARLPGFSFQLSSLFLPDAGVDDLKLTVTDQDSIVAARQLMRERSILDPSQADAVVMALTTELAMIQGPPGTGKSYTGLQLLRALIANRIGPILMIAFTNHALDHLLGSVLDAGITRKIVRLGSRSGDERIAEFSLENMEKVAGKSRLDRAFSGHYKELRDVEDDIRKLMSEFQKSKVDSAEILAHMALTSPAHFEFFTNAPRWITLLYELENSGDGQGGWRVTGRGGHDEDVDTSLYAHWLAGRDIDFLERAHISLLRTQAEVYGVERSTVPVSSNRYDYLASAPGSNLEEDTFELTSEVAAPRDESHPDSDDDVEAAPPEEAWMHVVVEDSGPDVLESESTARDDTSQPPDVAQPRAAQPASLDDATSIRPTDFRNLEDFFLACGHPGIPSVPHHDRPLHTLLEEDYEDVWAYSRSERQRFHAFIEKEVRMTLQSTRVMEFERLRQRHRDASTKYNEGKDETRRQLLRNVDIIGCTTNGAAKLTSLLKGIGPRVMLVEEAGQVLEAHVLGSLVQTVQHLILIGDPLQLRPTLNNFSLSVDHRRGNMLYKFDMSLMERLSNAGLPMSQIDVQRRMRPEIAHLVRTTLYPKLEDHNLVKKHPHVQGMGSDVFFLNHAHAENGSEDDSVSKYNAYEVSIIKDLVLYLLRQGPYSADGDIVVLCAYLGQLARVRDALASEVVVVIDERDQRELDDREGEEPGEETGTAVERVKVTRRVRLRTVDNFQGEEAKIIILSLVRNSGGAEEDGAVYGHSSAHRANIGFLKSKNRTNVALSRAREGLYILGNAADLKSRSEMWDDVISELEKRQAAYVHCYQLDNLAEVTCNVKVTKRLPRCEHETTMACSQDPAGIACRAVCGGVMGCCGRNCKAQCSQCQDLNAVTDDTQLSIQRTNHVDHPCEKSLSPVDKCACMLVVALTVRHRVLHVRSLVCGVAHIIPARCLVVRSALDFHVTSAARQSSAVVIAARQYAVKTANFKRDEVTGKWLGLQAPPSGFLKPPTCPTCRAAITAPRYGRVFKRADLDILENNVASHMSQSLGHIQNNIDTVSKEDVVTRLRDAAARGPIGRCSVSTKGCQKKQAALLKSTRYSPVPRTALDPANTDLHAIQAGEAQQWKKATLKLLGAYDGCLKVANTRSAHLRAWESSFSYLYQKEMDAAAQDPEHAPRNPQEYAMRAARMGVGQPQPRADKRFVVEAIWTTITLRLLLVEVTMAWSEALQRRDSYPAENRRAWATYTAFVLRSCAADVEIASAIASQSESHRQVTKSALLGLRVELEQFRFNLETTKQNGKMGELREKLTERAHVKETAAADIVNAVVERHRVARAGTSEEEWLTTNFTHAARVIIEEWGAIARSLRMDSFYQPVSLEELTAVVKSFGFAHAGHYYKCPNGHIYVIADVSSLF</sequence>
<dbReference type="Gene3D" id="3.40.50.300">
    <property type="entry name" value="P-loop containing nucleotide triphosphate hydrolases"/>
    <property type="match status" value="3"/>
</dbReference>
<accession>A0A4Y9YN21</accession>
<dbReference type="Pfam" id="PF13086">
    <property type="entry name" value="AAA_11"/>
    <property type="match status" value="2"/>
</dbReference>
<dbReference type="GO" id="GO:0031380">
    <property type="term" value="C:nuclear RNA-directed RNA polymerase complex"/>
    <property type="evidence" value="ECO:0007669"/>
    <property type="project" value="TreeGrafter"/>
</dbReference>
<dbReference type="InterPro" id="IPR027417">
    <property type="entry name" value="P-loop_NTPase"/>
</dbReference>
<evidence type="ECO:0000259" key="3">
    <source>
        <dbReference type="Pfam" id="PF13087"/>
    </source>
</evidence>
<reference evidence="4 5" key="1">
    <citation type="submission" date="2019-01" db="EMBL/GenBank/DDBJ databases">
        <title>Genome sequencing of the rare red list fungi Fomitopsis rosea.</title>
        <authorList>
            <person name="Buettner E."/>
            <person name="Kellner H."/>
        </authorList>
    </citation>
    <scope>NUCLEOTIDE SEQUENCE [LARGE SCALE GENOMIC DNA]</scope>
    <source>
        <strain evidence="4 5">DSM 105464</strain>
    </source>
</reference>
<dbReference type="CDD" id="cd18808">
    <property type="entry name" value="SF1_C_Upf1"/>
    <property type="match status" value="1"/>
</dbReference>
<evidence type="ECO:0000313" key="4">
    <source>
        <dbReference type="EMBL" id="TFY62891.1"/>
    </source>
</evidence>
<evidence type="ECO:0000259" key="2">
    <source>
        <dbReference type="Pfam" id="PF13086"/>
    </source>
</evidence>
<protein>
    <recommendedName>
        <fullName evidence="6">AAA domain-containing protein</fullName>
    </recommendedName>
</protein>
<proteinExistence type="predicted"/>
<organism evidence="4 5">
    <name type="scientific">Rhodofomes roseus</name>
    <dbReference type="NCBI Taxonomy" id="34475"/>
    <lineage>
        <taxon>Eukaryota</taxon>
        <taxon>Fungi</taxon>
        <taxon>Dikarya</taxon>
        <taxon>Basidiomycota</taxon>
        <taxon>Agaricomycotina</taxon>
        <taxon>Agaricomycetes</taxon>
        <taxon>Polyporales</taxon>
        <taxon>Rhodofomes</taxon>
    </lineage>
</organism>
<feature type="domain" description="DNA2/NAM7 helicase-like C-terminal" evidence="3">
    <location>
        <begin position="1205"/>
        <end position="1438"/>
    </location>
</feature>
<feature type="region of interest" description="Disordered" evidence="1">
    <location>
        <begin position="988"/>
        <end position="1023"/>
    </location>
</feature>
<feature type="domain" description="DNA2/NAM7 helicase helicase" evidence="2">
    <location>
        <begin position="1081"/>
        <end position="1186"/>
    </location>
</feature>
<name>A0A4Y9YN21_9APHY</name>
<gene>
    <name evidence="4" type="ORF">EVJ58_g3578</name>
</gene>
<comment type="caution">
    <text evidence="4">The sequence shown here is derived from an EMBL/GenBank/DDBJ whole genome shotgun (WGS) entry which is preliminary data.</text>
</comment>
<dbReference type="InterPro" id="IPR041677">
    <property type="entry name" value="DNA2/NAM7_AAA_11"/>
</dbReference>
<dbReference type="Pfam" id="PF13087">
    <property type="entry name" value="AAA_12"/>
    <property type="match status" value="1"/>
</dbReference>
<feature type="domain" description="DNA2/NAM7 helicase helicase" evidence="2">
    <location>
        <begin position="699"/>
        <end position="831"/>
    </location>
</feature>
<dbReference type="PANTHER" id="PTHR10887:SF341">
    <property type="entry name" value="NFX1-TYPE ZINC FINGER-CONTAINING PROTEIN 1"/>
    <property type="match status" value="1"/>
</dbReference>
<dbReference type="SUPFAM" id="SSF52540">
    <property type="entry name" value="P-loop containing nucleoside triphosphate hydrolases"/>
    <property type="match status" value="1"/>
</dbReference>
<evidence type="ECO:0008006" key="6">
    <source>
        <dbReference type="Google" id="ProtNLM"/>
    </source>
</evidence>
<feature type="region of interest" description="Disordered" evidence="1">
    <location>
        <begin position="1340"/>
        <end position="1359"/>
    </location>
</feature>
<dbReference type="PANTHER" id="PTHR10887">
    <property type="entry name" value="DNA2/NAM7 HELICASE FAMILY"/>
    <property type="match status" value="1"/>
</dbReference>
<evidence type="ECO:0000256" key="1">
    <source>
        <dbReference type="SAM" id="MobiDB-lite"/>
    </source>
</evidence>
<dbReference type="InterPro" id="IPR045055">
    <property type="entry name" value="DNA2/NAM7-like"/>
</dbReference>
<dbReference type="InterPro" id="IPR047187">
    <property type="entry name" value="SF1_C_Upf1"/>
</dbReference>
<dbReference type="EMBL" id="SEKV01000149">
    <property type="protein sequence ID" value="TFY62891.1"/>
    <property type="molecule type" value="Genomic_DNA"/>
</dbReference>
<dbReference type="GO" id="GO:0004386">
    <property type="term" value="F:helicase activity"/>
    <property type="evidence" value="ECO:0007669"/>
    <property type="project" value="InterPro"/>
</dbReference>
<evidence type="ECO:0000313" key="5">
    <source>
        <dbReference type="Proteomes" id="UP000298390"/>
    </source>
</evidence>
<dbReference type="Proteomes" id="UP000298390">
    <property type="component" value="Unassembled WGS sequence"/>
</dbReference>
<dbReference type="STRING" id="34475.A0A4Y9YN21"/>
<dbReference type="GO" id="GO:0031048">
    <property type="term" value="P:regulatory ncRNA-mediated heterochromatin formation"/>
    <property type="evidence" value="ECO:0007669"/>
    <property type="project" value="TreeGrafter"/>
</dbReference>